<reference evidence="2 3" key="1">
    <citation type="submission" date="2018-05" db="EMBL/GenBank/DDBJ databases">
        <title>Coraliomargarita sinensis sp. nov., isolated from a marine solar saltern.</title>
        <authorList>
            <person name="Zhou L.Y."/>
        </authorList>
    </citation>
    <scope>NUCLEOTIDE SEQUENCE [LARGE SCALE GENOMIC DNA]</scope>
    <source>
        <strain evidence="2 3">WN38</strain>
    </source>
</reference>
<name>A0A317ZKN1_9BACT</name>
<keyword evidence="1" id="KW-1133">Transmembrane helix</keyword>
<dbReference type="AlphaFoldDB" id="A0A317ZKN1"/>
<proteinExistence type="predicted"/>
<keyword evidence="1" id="KW-0812">Transmembrane</keyword>
<keyword evidence="3" id="KW-1185">Reference proteome</keyword>
<dbReference type="InterPro" id="IPR012902">
    <property type="entry name" value="N_methyl_site"/>
</dbReference>
<dbReference type="NCBIfam" id="TIGR02532">
    <property type="entry name" value="IV_pilin_GFxxxE"/>
    <property type="match status" value="1"/>
</dbReference>
<evidence type="ECO:0000256" key="1">
    <source>
        <dbReference type="SAM" id="Phobius"/>
    </source>
</evidence>
<sequence length="194" mass="21392">MMTSGMNRHQARASSGFTITELIVATTISGIVLASMVGTFLTFAVGARSVGAYTDMSKDSRIVLENFARDMRAAEDVLQASSSTLEVVFPDTSFYGGSRVTYDYDKDAKVFFRIEVDSSGSEVSNELLLEGVEQFTFSYYDPLGDKLSASTESILLSVKSVQIDAEMQRNISRSEATDYIISARFMMRNRPVTE</sequence>
<dbReference type="EMBL" id="QHJQ01000003">
    <property type="protein sequence ID" value="PXA04498.1"/>
    <property type="molecule type" value="Genomic_DNA"/>
</dbReference>
<comment type="caution">
    <text evidence="2">The sequence shown here is derived from an EMBL/GenBank/DDBJ whole genome shotgun (WGS) entry which is preliminary data.</text>
</comment>
<evidence type="ECO:0008006" key="4">
    <source>
        <dbReference type="Google" id="ProtNLM"/>
    </source>
</evidence>
<dbReference type="Proteomes" id="UP000247099">
    <property type="component" value="Unassembled WGS sequence"/>
</dbReference>
<accession>A0A317ZKN1</accession>
<gene>
    <name evidence="2" type="ORF">DDZ13_04805</name>
</gene>
<dbReference type="InParanoid" id="A0A317ZKN1"/>
<organism evidence="2 3">
    <name type="scientific">Coraliomargarita sinensis</name>
    <dbReference type="NCBI Taxonomy" id="2174842"/>
    <lineage>
        <taxon>Bacteria</taxon>
        <taxon>Pseudomonadati</taxon>
        <taxon>Verrucomicrobiota</taxon>
        <taxon>Opitutia</taxon>
        <taxon>Puniceicoccales</taxon>
        <taxon>Coraliomargaritaceae</taxon>
        <taxon>Coraliomargarita</taxon>
    </lineage>
</organism>
<keyword evidence="1" id="KW-0472">Membrane</keyword>
<evidence type="ECO:0000313" key="2">
    <source>
        <dbReference type="EMBL" id="PXA04498.1"/>
    </source>
</evidence>
<evidence type="ECO:0000313" key="3">
    <source>
        <dbReference type="Proteomes" id="UP000247099"/>
    </source>
</evidence>
<dbReference type="Pfam" id="PF07963">
    <property type="entry name" value="N_methyl"/>
    <property type="match status" value="1"/>
</dbReference>
<feature type="transmembrane region" description="Helical" evidence="1">
    <location>
        <begin position="21"/>
        <end position="47"/>
    </location>
</feature>
<protein>
    <recommendedName>
        <fullName evidence="4">Prepilin-type N-terminal cleavage/methylation domain-containing protein</fullName>
    </recommendedName>
</protein>